<evidence type="ECO:0000259" key="2">
    <source>
        <dbReference type="PROSITE" id="PS51019"/>
    </source>
</evidence>
<dbReference type="Proteomes" id="UP001187315">
    <property type="component" value="Unassembled WGS sequence"/>
</dbReference>
<organism evidence="3 4">
    <name type="scientific">Tachysurus vachellii</name>
    <name type="common">Darkbarbel catfish</name>
    <name type="synonym">Pelteobagrus vachellii</name>
    <dbReference type="NCBI Taxonomy" id="175792"/>
    <lineage>
        <taxon>Eukaryota</taxon>
        <taxon>Metazoa</taxon>
        <taxon>Chordata</taxon>
        <taxon>Craniata</taxon>
        <taxon>Vertebrata</taxon>
        <taxon>Euteleostomi</taxon>
        <taxon>Actinopterygii</taxon>
        <taxon>Neopterygii</taxon>
        <taxon>Teleostei</taxon>
        <taxon>Ostariophysi</taxon>
        <taxon>Siluriformes</taxon>
        <taxon>Bagridae</taxon>
        <taxon>Tachysurus</taxon>
    </lineage>
</organism>
<dbReference type="InterPro" id="IPR042307">
    <property type="entry name" value="Reeler_sf"/>
</dbReference>
<dbReference type="AlphaFoldDB" id="A0AA88MA05"/>
<feature type="signal peptide" evidence="1">
    <location>
        <begin position="1"/>
        <end position="19"/>
    </location>
</feature>
<dbReference type="InterPro" id="IPR002861">
    <property type="entry name" value="Reeler_dom"/>
</dbReference>
<dbReference type="CDD" id="cd08544">
    <property type="entry name" value="Reeler"/>
    <property type="match status" value="1"/>
</dbReference>
<feature type="chain" id="PRO_5041634250" description="Reelin domain-containing protein" evidence="1">
    <location>
        <begin position="20"/>
        <end position="198"/>
    </location>
</feature>
<evidence type="ECO:0000256" key="1">
    <source>
        <dbReference type="SAM" id="SignalP"/>
    </source>
</evidence>
<proteinExistence type="predicted"/>
<dbReference type="InterPro" id="IPR051237">
    <property type="entry name" value="Ferric-chelate_Red/DefProt"/>
</dbReference>
<protein>
    <recommendedName>
        <fullName evidence="2">Reelin domain-containing protein</fullName>
    </recommendedName>
</protein>
<feature type="domain" description="Reelin" evidence="2">
    <location>
        <begin position="14"/>
        <end position="178"/>
    </location>
</feature>
<keyword evidence="4" id="KW-1185">Reference proteome</keyword>
<dbReference type="PROSITE" id="PS51019">
    <property type="entry name" value="REELIN"/>
    <property type="match status" value="1"/>
</dbReference>
<reference evidence="3" key="1">
    <citation type="submission" date="2023-08" db="EMBL/GenBank/DDBJ databases">
        <title>Pelteobagrus vachellii genome.</title>
        <authorList>
            <person name="Liu H."/>
        </authorList>
    </citation>
    <scope>NUCLEOTIDE SEQUENCE</scope>
    <source>
        <strain evidence="3">PRFRI_2022a</strain>
        <tissue evidence="3">Muscle</tissue>
    </source>
</reference>
<gene>
    <name evidence="3" type="ORF">Q7C36_016719</name>
</gene>
<accession>A0AA88MA05</accession>
<dbReference type="Pfam" id="PF02014">
    <property type="entry name" value="Reeler"/>
    <property type="match status" value="1"/>
</dbReference>
<dbReference type="EMBL" id="JAVHJS010000017">
    <property type="protein sequence ID" value="KAK2831633.1"/>
    <property type="molecule type" value="Genomic_DNA"/>
</dbReference>
<dbReference type="PANTHER" id="PTHR45828">
    <property type="entry name" value="CYTOCHROME B561/FERRIC REDUCTASE TRANSMEMBRANE"/>
    <property type="match status" value="1"/>
</dbReference>
<dbReference type="GO" id="GO:0016020">
    <property type="term" value="C:membrane"/>
    <property type="evidence" value="ECO:0007669"/>
    <property type="project" value="TreeGrafter"/>
</dbReference>
<comment type="caution">
    <text evidence="3">The sequence shown here is derived from an EMBL/GenBank/DDBJ whole genome shotgun (WGS) entry which is preliminary data.</text>
</comment>
<keyword evidence="1" id="KW-0732">Signal</keyword>
<dbReference type="PANTHER" id="PTHR45828:SF44">
    <property type="entry name" value="FERRIC-CHELATE REDUCTASE 1-RELATED"/>
    <property type="match status" value="1"/>
</dbReference>
<name>A0AA88MA05_TACVA</name>
<evidence type="ECO:0000313" key="4">
    <source>
        <dbReference type="Proteomes" id="UP001187315"/>
    </source>
</evidence>
<dbReference type="Gene3D" id="2.60.40.4060">
    <property type="entry name" value="Reeler domain"/>
    <property type="match status" value="1"/>
</dbReference>
<evidence type="ECO:0000313" key="3">
    <source>
        <dbReference type="EMBL" id="KAK2831633.1"/>
    </source>
</evidence>
<sequence length="198" mass="22063">MHLLFFVLLEMYTLSHVHAYPNGSIASACDSMIPNHPSYVPQSTIAPYRVRADRRTYRPGDMIRVTLESVNNTDFEGFMLQARTTSSHTAVGYFVPGNTNLVRLHNCFNTENSTVSHSSANEITEIEVMWVAPRTSALDNIMFCATFLKNYAEFWTMVSSNIILLSSSPAPAVNLLMLAFCNLIAVIGLFRSSSLTLL</sequence>